<evidence type="ECO:0000259" key="4">
    <source>
        <dbReference type="Pfam" id="PF24783"/>
    </source>
</evidence>
<accession>A0AAV6SZ07</accession>
<gene>
    <name evidence="5" type="ORF">JOB18_013145</name>
</gene>
<keyword evidence="6" id="KW-1185">Reference proteome</keyword>
<dbReference type="Pfam" id="PF15865">
    <property type="entry name" value="Fanconi_A_N"/>
    <property type="match status" value="1"/>
</dbReference>
<dbReference type="EMBL" id="JAGKHQ010000002">
    <property type="protein sequence ID" value="KAG7522103.1"/>
    <property type="molecule type" value="Genomic_DNA"/>
</dbReference>
<dbReference type="PANTHER" id="PTHR12047">
    <property type="entry name" value="FANCONI ANEMIA GROUP A PROTEIN"/>
    <property type="match status" value="1"/>
</dbReference>
<feature type="domain" description="Fanconi anaemia group A protein arcN subdomain" evidence="4">
    <location>
        <begin position="622"/>
        <end position="855"/>
    </location>
</feature>
<feature type="domain" description="Fanconi anaemia group A protein helical" evidence="3">
    <location>
        <begin position="527"/>
        <end position="604"/>
    </location>
</feature>
<feature type="domain" description="Fanconi anaemia group A protein C-terminal" evidence="1">
    <location>
        <begin position="1178"/>
        <end position="1375"/>
    </location>
</feature>
<proteinExistence type="predicted"/>
<sequence>MSVNASCQSVCQERTVSSLLAGRVVKRPKLDNGRRLQDAAIQLLQQQQNLSGLLREVETLKPHSRVCVQGAAVSEGVSSAAAASLLVSELRRQAEQLGVPVVALSVTTALQRLKEIIAGGGGGGQRRELLTSSQRVQLCVLLESSKELMSQGVFCPKLLWQEYRADQRQTVSLEVLYHLHSHGLLSLTFILQSDDGVGLWLASRLKALCSWTPPPLEEEEETKHIQRRVLSLLLRVLVGSGFESSSEASSSSLLCRSVLDDALFCVLDTVDKQSDTAGAELWVQLLDASLCGASASPEALQRCFTHSLTQTLTYKPRLTVSDAVRLQNQWTFAKASRLLTLLFRKLSVIFSAELLLRHLQRVLETHEVNWKHVLCFLSTLLVYNPDAESNLRELLTSLLTSAFEGYDLEHMVTAFLLARQGALEGMAIFSSSYTDWFKMSFGGSSGLHAASKKSLVFLLKFLSDLVPFEPPQYLKVHILHPPFIPTKHRSLLMEYVSLAKTRLTDLKESVENMGLYEDVSGAGGTSAQDVEKAVSLFESTGRISTTVMEASIFRRPYFLTRFLPALLTPRVLPVKPDARMSLIQALRKTDKIPAAQYSSYVESCHKHTRQDERAVCLDAGDDPVEVLRLQLHGFRELLDVEGNDGEMTAQLSRVSDTLSVIFPGRADDVTEPTVIRVHVDSPLSPELHVTVVNMILRHFCQCLLDASRTNPPNKQNQWASRFVAVLLGNTQLLSGLIHRLWDLFHNQGSSLSSAHLLGLGAFVVHLHASMTHSHLILLAPPHLPELAPVAEAVCSALVCSTHSDMLFCVRLCVAAVCYGICRGESMPPQQREVYVLSGFYKKLLYLIPRLLPEARRTTPVAAEENLTGLWSGSTWRRTAWRLWTHAAFHQLHNSPRYQLLLSEWLNHELRVQRSQDVLSDPERQEYQQWACLELYWPRPEEQGGCGGDVKVLCSRLLDAVMDQSSGDVTVEMLHHRSQTARGTCLPDIMSRLQEVVCEMEVTDHVCDFLFEFVSQRCCSPADSPLSMWNRVLLALPPLLFIKVRDEGGRKTLDCTTLIQHINQHQRTTCSPAGSLSFHLTAHFLRGVLRASACCESPTEEVNKAWCQISVQCPLLLTSTVLWWECLSLQLSSLWSRVCDEDSLPQQLQLITDCHSWANSVVSSSSASATPAAPALMLASSLHRSCQRPGHNFSAALNLLRPERSAQHRQVLVFLLFLCVNEYLSAVLCSQETNVDKCLRLCSRLVSVLVDTPDWLLLFKSSEQGVYQSVTMVTTDQVTRLMPWAFYSVLQQQSSELQLKAAVKCPGFLQTSVLCYVSLLQLFLDGHTLTARSRDQQILSRAKSSLLTVISLSPPAALSSGQLRHLESQCSDLDPEVAAALSAHLSVPSLSPEMDFL</sequence>
<dbReference type="Pfam" id="PF24781">
    <property type="entry name" value="FANCA_helical"/>
    <property type="match status" value="1"/>
</dbReference>
<comment type="caution">
    <text evidence="5">The sequence shown here is derived from an EMBL/GenBank/DDBJ whole genome shotgun (WGS) entry which is preliminary data.</text>
</comment>
<dbReference type="InterPro" id="IPR055387">
    <property type="entry name" value="FANCA_arcN"/>
</dbReference>
<reference evidence="5 6" key="1">
    <citation type="journal article" date="2021" name="Sci. Rep.">
        <title>Chromosome anchoring in Senegalese sole (Solea senegalensis) reveals sex-associated markers and genome rearrangements in flatfish.</title>
        <authorList>
            <person name="Guerrero-Cozar I."/>
            <person name="Gomez-Garrido J."/>
            <person name="Berbel C."/>
            <person name="Martinez-Blanch J.F."/>
            <person name="Alioto T."/>
            <person name="Claros M.G."/>
            <person name="Gagnaire P.A."/>
            <person name="Manchado M."/>
        </authorList>
    </citation>
    <scope>NUCLEOTIDE SEQUENCE [LARGE SCALE GENOMIC DNA]</scope>
    <source>
        <strain evidence="5">Sse05_10M</strain>
    </source>
</reference>
<name>A0AAV6SZ07_SOLSE</name>
<protein>
    <recommendedName>
        <fullName evidence="7">Fanconi anemia group A protein</fullName>
    </recommendedName>
</protein>
<dbReference type="InterPro" id="IPR003516">
    <property type="entry name" value="FANCA"/>
</dbReference>
<organism evidence="5 6">
    <name type="scientific">Solea senegalensis</name>
    <name type="common">Senegalese sole</name>
    <dbReference type="NCBI Taxonomy" id="28829"/>
    <lineage>
        <taxon>Eukaryota</taxon>
        <taxon>Metazoa</taxon>
        <taxon>Chordata</taxon>
        <taxon>Craniata</taxon>
        <taxon>Vertebrata</taxon>
        <taxon>Euteleostomi</taxon>
        <taxon>Actinopterygii</taxon>
        <taxon>Neopterygii</taxon>
        <taxon>Teleostei</taxon>
        <taxon>Neoteleostei</taxon>
        <taxon>Acanthomorphata</taxon>
        <taxon>Carangaria</taxon>
        <taxon>Pleuronectiformes</taxon>
        <taxon>Pleuronectoidei</taxon>
        <taxon>Soleidae</taxon>
        <taxon>Solea</taxon>
    </lineage>
</organism>
<dbReference type="GO" id="GO:0043240">
    <property type="term" value="C:Fanconi anaemia nuclear complex"/>
    <property type="evidence" value="ECO:0007669"/>
    <property type="project" value="InterPro"/>
</dbReference>
<evidence type="ECO:0000259" key="2">
    <source>
        <dbReference type="Pfam" id="PF15865"/>
    </source>
</evidence>
<feature type="domain" description="Fanconi anaemia group A protein N-terminal" evidence="2">
    <location>
        <begin position="167"/>
        <end position="507"/>
    </location>
</feature>
<evidence type="ECO:0000259" key="1">
    <source>
        <dbReference type="Pfam" id="PF03511"/>
    </source>
</evidence>
<dbReference type="InterPro" id="IPR055386">
    <property type="entry name" value="FANCA_helical"/>
</dbReference>
<evidence type="ECO:0000313" key="6">
    <source>
        <dbReference type="Proteomes" id="UP000693946"/>
    </source>
</evidence>
<dbReference type="Pfam" id="PF24783">
    <property type="entry name" value="FANCA_arcN"/>
    <property type="match status" value="1"/>
</dbReference>
<evidence type="ECO:0000313" key="5">
    <source>
        <dbReference type="EMBL" id="KAG7522103.1"/>
    </source>
</evidence>
<dbReference type="InterPro" id="IPR031729">
    <property type="entry name" value="Fanconi_A_N"/>
</dbReference>
<evidence type="ECO:0008006" key="7">
    <source>
        <dbReference type="Google" id="ProtNLM"/>
    </source>
</evidence>
<dbReference type="PANTHER" id="PTHR12047:SF2">
    <property type="entry name" value="FANCONI ANEMIA GROUP A PROTEIN"/>
    <property type="match status" value="1"/>
</dbReference>
<evidence type="ECO:0000259" key="3">
    <source>
        <dbReference type="Pfam" id="PF24781"/>
    </source>
</evidence>
<dbReference type="GO" id="GO:0036297">
    <property type="term" value="P:interstrand cross-link repair"/>
    <property type="evidence" value="ECO:0007669"/>
    <property type="project" value="InterPro"/>
</dbReference>
<dbReference type="InterPro" id="IPR055277">
    <property type="entry name" value="Fanconi_A_C"/>
</dbReference>
<dbReference type="Pfam" id="PF03511">
    <property type="entry name" value="FANCA_CTD"/>
    <property type="match status" value="1"/>
</dbReference>
<dbReference type="Proteomes" id="UP000693946">
    <property type="component" value="Linkage Group LG10"/>
</dbReference>